<evidence type="ECO:0000313" key="4">
    <source>
        <dbReference type="Proteomes" id="UP000286501"/>
    </source>
</evidence>
<dbReference type="Proteomes" id="UP000286501">
    <property type="component" value="Unassembled WGS sequence"/>
</dbReference>
<accession>A0A3R6ITL2</accession>
<dbReference type="EMBL" id="QRIN01000005">
    <property type="protein sequence ID" value="RHG68776.1"/>
    <property type="molecule type" value="Genomic_DNA"/>
</dbReference>
<evidence type="ECO:0000259" key="2">
    <source>
        <dbReference type="Pfam" id="PF18932"/>
    </source>
</evidence>
<dbReference type="AlphaFoldDB" id="A0A3R6ITL2"/>
<evidence type="ECO:0000313" key="3">
    <source>
        <dbReference type="EMBL" id="RHG68776.1"/>
    </source>
</evidence>
<dbReference type="RefSeq" id="WP_118200167.1">
    <property type="nucleotide sequence ID" value="NZ_QRIF01000007.1"/>
</dbReference>
<proteinExistence type="predicted"/>
<name>A0A3R6ITL2_9BACT</name>
<feature type="region of interest" description="Disordered" evidence="1">
    <location>
        <begin position="1"/>
        <end position="24"/>
    </location>
</feature>
<reference evidence="3 4" key="1">
    <citation type="submission" date="2018-08" db="EMBL/GenBank/DDBJ databases">
        <title>A genome reference for cultivated species of the human gut microbiota.</title>
        <authorList>
            <person name="Zou Y."/>
            <person name="Xue W."/>
            <person name="Luo G."/>
        </authorList>
    </citation>
    <scope>NUCLEOTIDE SEQUENCE [LARGE SCALE GENOMIC DNA]</scope>
    <source>
        <strain evidence="3 4">AM22-1</strain>
    </source>
</reference>
<sequence length="115" mass="12923">MAFKSGKSGNPNGRPKGARNHATSDLVKRIGQILDKNTKQLQKDLESLQPVERVKAITGLIGYVIPKKQALNVQQSLDYEYHKLEELLKIAPDEAIEQIMERIQSLREKEVGDGE</sequence>
<feature type="domain" description="DUF5681" evidence="2">
    <location>
        <begin position="3"/>
        <end position="30"/>
    </location>
</feature>
<evidence type="ECO:0000256" key="1">
    <source>
        <dbReference type="SAM" id="MobiDB-lite"/>
    </source>
</evidence>
<organism evidence="3 4">
    <name type="scientific">Segatella copri</name>
    <dbReference type="NCBI Taxonomy" id="165179"/>
    <lineage>
        <taxon>Bacteria</taxon>
        <taxon>Pseudomonadati</taxon>
        <taxon>Bacteroidota</taxon>
        <taxon>Bacteroidia</taxon>
        <taxon>Bacteroidales</taxon>
        <taxon>Prevotellaceae</taxon>
        <taxon>Segatella</taxon>
    </lineage>
</organism>
<dbReference type="InterPro" id="IPR043736">
    <property type="entry name" value="DUF5681"/>
</dbReference>
<gene>
    <name evidence="3" type="ORF">DW250_01895</name>
</gene>
<dbReference type="Pfam" id="PF18932">
    <property type="entry name" value="DUF5681"/>
    <property type="match status" value="1"/>
</dbReference>
<protein>
    <recommendedName>
        <fullName evidence="2">DUF5681 domain-containing protein</fullName>
    </recommendedName>
</protein>
<comment type="caution">
    <text evidence="3">The sequence shown here is derived from an EMBL/GenBank/DDBJ whole genome shotgun (WGS) entry which is preliminary data.</text>
</comment>